<accession>A0ACA9RMY4</accession>
<dbReference type="Proteomes" id="UP000789920">
    <property type="component" value="Unassembled WGS sequence"/>
</dbReference>
<evidence type="ECO:0000313" key="2">
    <source>
        <dbReference type="Proteomes" id="UP000789920"/>
    </source>
</evidence>
<organism evidence="1 2">
    <name type="scientific">Racocetra persica</name>
    <dbReference type="NCBI Taxonomy" id="160502"/>
    <lineage>
        <taxon>Eukaryota</taxon>
        <taxon>Fungi</taxon>
        <taxon>Fungi incertae sedis</taxon>
        <taxon>Mucoromycota</taxon>
        <taxon>Glomeromycotina</taxon>
        <taxon>Glomeromycetes</taxon>
        <taxon>Diversisporales</taxon>
        <taxon>Gigasporaceae</taxon>
        <taxon>Racocetra</taxon>
    </lineage>
</organism>
<dbReference type="EMBL" id="CAJVQC010061216">
    <property type="protein sequence ID" value="CAG8801569.1"/>
    <property type="molecule type" value="Genomic_DNA"/>
</dbReference>
<keyword evidence="2" id="KW-1185">Reference proteome</keyword>
<protein>
    <submittedName>
        <fullName evidence="1">30904_t:CDS:1</fullName>
    </submittedName>
</protein>
<name>A0ACA9RMY4_9GLOM</name>
<sequence length="45" mass="4790">MGGDSSTQTVQSYGYAINKLTITMQMTSEIRSLNYGLANSLGCAL</sequence>
<proteinExistence type="predicted"/>
<gene>
    <name evidence="1" type="ORF">RPERSI_LOCUS21135</name>
</gene>
<evidence type="ECO:0000313" key="1">
    <source>
        <dbReference type="EMBL" id="CAG8801569.1"/>
    </source>
</evidence>
<feature type="non-terminal residue" evidence="1">
    <location>
        <position position="45"/>
    </location>
</feature>
<reference evidence="1" key="1">
    <citation type="submission" date="2021-06" db="EMBL/GenBank/DDBJ databases">
        <authorList>
            <person name="Kallberg Y."/>
            <person name="Tangrot J."/>
            <person name="Rosling A."/>
        </authorList>
    </citation>
    <scope>NUCLEOTIDE SEQUENCE</scope>
    <source>
        <strain evidence="1">MA461A</strain>
    </source>
</reference>
<comment type="caution">
    <text evidence="1">The sequence shown here is derived from an EMBL/GenBank/DDBJ whole genome shotgun (WGS) entry which is preliminary data.</text>
</comment>